<comment type="caution">
    <text evidence="3">The sequence shown here is derived from an EMBL/GenBank/DDBJ whole genome shotgun (WGS) entry which is preliminary data.</text>
</comment>
<dbReference type="Pfam" id="PF03752">
    <property type="entry name" value="ALF"/>
    <property type="match status" value="4"/>
</dbReference>
<accession>A0A5N5W9K1</accession>
<reference evidence="3 4" key="1">
    <citation type="journal article" date="2019" name="Microb. Cell Fact.">
        <title>Exploring novel herbicidin analogues by transcriptional regulator overexpression and MS/MS molecular networking.</title>
        <authorList>
            <person name="Shi Y."/>
            <person name="Gu R."/>
            <person name="Li Y."/>
            <person name="Wang X."/>
            <person name="Ren W."/>
            <person name="Li X."/>
            <person name="Wang L."/>
            <person name="Xie Y."/>
            <person name="Hong B."/>
        </authorList>
    </citation>
    <scope>NUCLEOTIDE SEQUENCE [LARGE SCALE GENOMIC DNA]</scope>
    <source>
        <strain evidence="3 4">US-43</strain>
    </source>
</reference>
<feature type="domain" description="Bacterial EndoU nuclease" evidence="2">
    <location>
        <begin position="644"/>
        <end position="730"/>
    </location>
</feature>
<dbReference type="OrthoDB" id="4554968at2"/>
<proteinExistence type="predicted"/>
<name>A0A5N5W9K1_STRMB</name>
<protein>
    <recommendedName>
        <fullName evidence="2">Bacterial EndoU nuclease domain-containing protein</fullName>
    </recommendedName>
</protein>
<organism evidence="3 4">
    <name type="scientific">Streptomyces mobaraensis</name>
    <name type="common">Streptoverticillium mobaraense</name>
    <dbReference type="NCBI Taxonomy" id="35621"/>
    <lineage>
        <taxon>Bacteria</taxon>
        <taxon>Bacillati</taxon>
        <taxon>Actinomycetota</taxon>
        <taxon>Actinomycetes</taxon>
        <taxon>Kitasatosporales</taxon>
        <taxon>Streptomycetaceae</taxon>
        <taxon>Streptomyces</taxon>
    </lineage>
</organism>
<dbReference type="PANTHER" id="PTHR23242">
    <property type="entry name" value="TRANSCRIPTION FACTOR HOXA13"/>
    <property type="match status" value="1"/>
</dbReference>
<dbReference type="Proteomes" id="UP000327000">
    <property type="component" value="Unassembled WGS sequence"/>
</dbReference>
<keyword evidence="1" id="KW-0175">Coiled coil</keyword>
<gene>
    <name evidence="3" type="ORF">FRZ00_11760</name>
</gene>
<dbReference type="GO" id="GO:0004519">
    <property type="term" value="F:endonuclease activity"/>
    <property type="evidence" value="ECO:0007669"/>
    <property type="project" value="InterPro"/>
</dbReference>
<keyword evidence="4" id="KW-1185">Reference proteome</keyword>
<dbReference type="InterPro" id="IPR029501">
    <property type="entry name" value="EndoU_bac"/>
</dbReference>
<dbReference type="Pfam" id="PF14436">
    <property type="entry name" value="EndoU_bacteria"/>
    <property type="match status" value="1"/>
</dbReference>
<dbReference type="AlphaFoldDB" id="A0A5N5W9K1"/>
<dbReference type="EMBL" id="VOKX01000018">
    <property type="protein sequence ID" value="KAB7846880.1"/>
    <property type="molecule type" value="Genomic_DNA"/>
</dbReference>
<evidence type="ECO:0000256" key="1">
    <source>
        <dbReference type="SAM" id="Coils"/>
    </source>
</evidence>
<sequence>MNHEVVGFAITVDVRESHLAAGLADPRRKRAVVAPTAVACTAVAAAAAEEAAKHAGEAKNAAAEATKQAKAAKEAADAANKAVATANKVYALSRKAETQDLATRTSAAIERARTHEARAERFTSASAVAVLDAMTWEDTATALAAETSKAGSDSKATAAKGRELALKAMTVRGPFEQGAAAQALSGTDDDVLEYLRTGWQQAAQNEIRQQVSDLAVQSPYESVRSAAQNALSGTDRQVRDFYTTGQYAAGMDDYSVQVSQIVNRGGAGVKKAGKVALAGKDPKELVDFINNGQYAAQNDDERVVASKLVNDGGPEVRAAAKIALAGPADELHSFIQVGQYMAERKDQLAATHIEQLQNLLDQGAVVAAQAQVNRWHAARAAALANSAKDEAQNAANEALKSASQAKEYAAKADRSAAQAEGSAAKAAQSATTARNAAEDADRYADDAAESAADSDFFVQYARESAGKAQRYANDARHSAIEAGKSSTEAENLAKEAWNSVIEKRRAEIKEAQRKAAELRKKLREKKPRNCAPPINREVNGLLPCVTAPGRWTIEAPAIDPTLKKIAWAITGLNDIRDCIKSPTLGKCGIAVAMVIPPIGGEFRAGKLAVDGVEGVAEGVRASKGGLGRELLPGDDATHILERHAFPGMPGKTVFPKEWSHDEILGAVVEVVTSPNSVRVWKTGSPKYAERTLRTKAGDPAVQAVTGVVRGVTIEVRYEPLTDRIYTAFPKE</sequence>
<evidence type="ECO:0000313" key="4">
    <source>
        <dbReference type="Proteomes" id="UP000327000"/>
    </source>
</evidence>
<feature type="coiled-coil region" evidence="1">
    <location>
        <begin position="48"/>
        <end position="82"/>
    </location>
</feature>
<evidence type="ECO:0000313" key="3">
    <source>
        <dbReference type="EMBL" id="KAB7846880.1"/>
    </source>
</evidence>
<feature type="coiled-coil region" evidence="1">
    <location>
        <begin position="494"/>
        <end position="528"/>
    </location>
</feature>
<dbReference type="InterPro" id="IPR005506">
    <property type="entry name" value="DUF312_ALF"/>
</dbReference>
<evidence type="ECO:0000259" key="2">
    <source>
        <dbReference type="Pfam" id="PF14436"/>
    </source>
</evidence>
<dbReference type="RefSeq" id="WP_152263392.1">
    <property type="nucleotide sequence ID" value="NZ_VOKX01000018.1"/>
</dbReference>
<dbReference type="PANTHER" id="PTHR23242:SF9">
    <property type="entry name" value="TRANSCRIPTION FACTOR HOXA13"/>
    <property type="match status" value="1"/>
</dbReference>